<dbReference type="RefSeq" id="WP_043470160.1">
    <property type="nucleotide sequence ID" value="NZ_CP134822.1"/>
</dbReference>
<dbReference type="NCBIfam" id="NF006110">
    <property type="entry name" value="PRK08261.1"/>
    <property type="match status" value="1"/>
</dbReference>
<comment type="similarity">
    <text evidence="1">Belongs to the short-chain dehydrogenases/reductases (SDR) family.</text>
</comment>
<keyword evidence="5" id="KW-1185">Reference proteome</keyword>
<dbReference type="SMART" id="SM00822">
    <property type="entry name" value="PKS_KR"/>
    <property type="match status" value="1"/>
</dbReference>
<dbReference type="PRINTS" id="PR00080">
    <property type="entry name" value="SDRFAMILY"/>
</dbReference>
<dbReference type="Proteomes" id="UP000028058">
    <property type="component" value="Unassembled WGS sequence"/>
</dbReference>
<dbReference type="PANTHER" id="PTHR42760:SF78">
    <property type="entry name" value="3-OXOACYL-[ACYL-CARRIER-PROTEIN] REDUCTASE [NADH]"/>
    <property type="match status" value="1"/>
</dbReference>
<gene>
    <name evidence="4" type="ORF">SFRA_018680</name>
</gene>
<dbReference type="InterPro" id="IPR002347">
    <property type="entry name" value="SDR_fam"/>
</dbReference>
<dbReference type="PANTHER" id="PTHR42760">
    <property type="entry name" value="SHORT-CHAIN DEHYDROGENASES/REDUCTASES FAMILY MEMBER"/>
    <property type="match status" value="1"/>
</dbReference>
<organism evidence="4 5">
    <name type="scientific">Streptomyces xinghaiensis</name>
    <dbReference type="NCBI Taxonomy" id="1038928"/>
    <lineage>
        <taxon>Bacteria</taxon>
        <taxon>Bacillati</taxon>
        <taxon>Actinomycetota</taxon>
        <taxon>Actinomycetes</taxon>
        <taxon>Kitasatosporales</taxon>
        <taxon>Streptomycetaceae</taxon>
        <taxon>Streptomyces</taxon>
    </lineage>
</organism>
<name>A0A3R7HEI4_9ACTN</name>
<reference evidence="4 5" key="1">
    <citation type="journal article" date="2014" name="Genome Announc.">
        <title>Draft Genome Sequence of Streptomyces fradiae ATCC 19609, a Strain Highly Sensitive to Antibiotics.</title>
        <authorList>
            <person name="Bekker O.B."/>
            <person name="Klimina K.M."/>
            <person name="Vatlin A.A."/>
            <person name="Zakharevich N.V."/>
            <person name="Kasianov A.S."/>
            <person name="Danilenko V.N."/>
        </authorList>
    </citation>
    <scope>NUCLEOTIDE SEQUENCE [LARGE SCALE GENOMIC DNA]</scope>
    <source>
        <strain evidence="4 5">ATCC 19609</strain>
    </source>
</reference>
<sequence length="486" mass="49121">MADRYLRFTGTAPGRFLTRRLGLPRPAPLHRWSPERPSLDGPLLRLTVAAPCPGLAGVLNRTGLPVRNEHREGDGAAGTGHRGTAPYAGVVVDATGVDGPDALHEVHAALHPVVRSVATGGRIVVLGTAPDPADHHRAAAQQALEGFVRSLGKEIGKGCTVNLLRLDPGAEGTAALGAAAAAAESTLRFLLSPKSAYVSGQPITVRADAAGAEEADGADGLEGPEPAGAGGPSDGAAAADWTRPLAGTTALVTGCARGIGESVAETLARDGARVVCLDIPSAEGELTALAGRLGGTALPLDITAPDAADRIAAAVPGGLDILVHNAGITRDRRLANMAADRWDQVIDVNLGSVLRVTDRLLKAGAVRRGTGRIIATASIAGIAGNAGQTNYAASKAGIIGFTRSLAPRAAAEYGVTVNAVAPGFIETKMTAAVPLLIREAGRRMNSLAQGGLPVDVAETTAWLAQPASGGVNGQTVRVCGQSLLGA</sequence>
<dbReference type="FunFam" id="3.40.50.720:FF:000338">
    <property type="entry name" value="3-oxoacyl-ACP reductase FabG"/>
    <property type="match status" value="1"/>
</dbReference>
<feature type="domain" description="Ketoreductase" evidence="3">
    <location>
        <begin position="248"/>
        <end position="423"/>
    </location>
</feature>
<protein>
    <submittedName>
        <fullName evidence="4">3-oxoacyl-ACP reductase</fullName>
    </submittedName>
</protein>
<proteinExistence type="inferred from homology"/>
<evidence type="ECO:0000256" key="1">
    <source>
        <dbReference type="ARBA" id="ARBA00006484"/>
    </source>
</evidence>
<feature type="region of interest" description="Disordered" evidence="2">
    <location>
        <begin position="211"/>
        <end position="239"/>
    </location>
</feature>
<dbReference type="InterPro" id="IPR020904">
    <property type="entry name" value="Sc_DH/Rdtase_CS"/>
</dbReference>
<dbReference type="OrthoDB" id="9804774at2"/>
<dbReference type="PROSITE" id="PS00061">
    <property type="entry name" value="ADH_SHORT"/>
    <property type="match status" value="1"/>
</dbReference>
<evidence type="ECO:0000259" key="3">
    <source>
        <dbReference type="SMART" id="SM00822"/>
    </source>
</evidence>
<dbReference type="EMBL" id="JNAD02000008">
    <property type="protein sequence ID" value="RKM94498.1"/>
    <property type="molecule type" value="Genomic_DNA"/>
</dbReference>
<dbReference type="GO" id="GO:0016616">
    <property type="term" value="F:oxidoreductase activity, acting on the CH-OH group of donors, NAD or NADP as acceptor"/>
    <property type="evidence" value="ECO:0007669"/>
    <property type="project" value="TreeGrafter"/>
</dbReference>
<dbReference type="PRINTS" id="PR00081">
    <property type="entry name" value="GDHRDH"/>
</dbReference>
<dbReference type="InterPro" id="IPR036291">
    <property type="entry name" value="NAD(P)-bd_dom_sf"/>
</dbReference>
<comment type="caution">
    <text evidence="4">The sequence shown here is derived from an EMBL/GenBank/DDBJ whole genome shotgun (WGS) entry which is preliminary data.</text>
</comment>
<dbReference type="AlphaFoldDB" id="A0A3R7HEI4"/>
<evidence type="ECO:0000256" key="2">
    <source>
        <dbReference type="SAM" id="MobiDB-lite"/>
    </source>
</evidence>
<evidence type="ECO:0000313" key="5">
    <source>
        <dbReference type="Proteomes" id="UP000028058"/>
    </source>
</evidence>
<accession>A0A3R7HEI4</accession>
<dbReference type="InterPro" id="IPR057326">
    <property type="entry name" value="KR_dom"/>
</dbReference>
<evidence type="ECO:0000313" key="4">
    <source>
        <dbReference type="EMBL" id="RKM94498.1"/>
    </source>
</evidence>
<dbReference type="SUPFAM" id="SSF51735">
    <property type="entry name" value="NAD(P)-binding Rossmann-fold domains"/>
    <property type="match status" value="2"/>
</dbReference>
<dbReference type="Pfam" id="PF13561">
    <property type="entry name" value="adh_short_C2"/>
    <property type="match status" value="1"/>
</dbReference>
<dbReference type="Gene3D" id="3.40.50.720">
    <property type="entry name" value="NAD(P)-binding Rossmann-like Domain"/>
    <property type="match status" value="2"/>
</dbReference>